<evidence type="ECO:0000313" key="2">
    <source>
        <dbReference type="Proteomes" id="UP000287394"/>
    </source>
</evidence>
<dbReference type="AlphaFoldDB" id="A0A402CUA3"/>
<proteinExistence type="predicted"/>
<sequence>MSKLHSTSEPFADNLAADIDRGNTPAPAKNRLLPLGLAVVAGVVAFGVASVLPKQYRTESTLYFPSAGDSGAGSIISALNGFGGGGVGDKGGSVGLLGGMISSPQVASGPNTSIAILTSVRCQTQVAQICHLQEHYHTTRMPIVLKMLTAASTFAVNKNGLLQVEIADQDPHVAAAINQAYLDTLKSIATDLSVDVSRRNRIFIEERLKTQRAKLTAQESLYSEMQKSPTQALTGTAGSDKLVSAYVELQTQANQAAIDLSAVDARIRWQTGVAKAASGPSLDAASVIPKVQPSVERLRGLESRFSIAQATLGPDNPDYRYLQIQVELARREVRSEVERELNQTQSGIAPEVSTLYATRAALQAQHDGLNRSLTQLKDKVVAIPVTKMREAHMTAEVETGEKLVAMLETEAERARLAEARDSTTFEVIDPPTPPDEPFAPRRAFIAGIAALAGFLLGLAWLAAKSLGKDGLMGMDAKHDSL</sequence>
<organism evidence="1 2">
    <name type="scientific">Capsulimonas corticalis</name>
    <dbReference type="NCBI Taxonomy" id="2219043"/>
    <lineage>
        <taxon>Bacteria</taxon>
        <taxon>Bacillati</taxon>
        <taxon>Armatimonadota</taxon>
        <taxon>Armatimonadia</taxon>
        <taxon>Capsulimonadales</taxon>
        <taxon>Capsulimonadaceae</taxon>
        <taxon>Capsulimonas</taxon>
    </lineage>
</organism>
<dbReference type="GO" id="GO:0005886">
    <property type="term" value="C:plasma membrane"/>
    <property type="evidence" value="ECO:0007669"/>
    <property type="project" value="TreeGrafter"/>
</dbReference>
<gene>
    <name evidence="1" type="ORF">CCAX7_009450</name>
</gene>
<dbReference type="GO" id="GO:0004713">
    <property type="term" value="F:protein tyrosine kinase activity"/>
    <property type="evidence" value="ECO:0007669"/>
    <property type="project" value="TreeGrafter"/>
</dbReference>
<protein>
    <submittedName>
        <fullName evidence="1">Uncharacterized protein</fullName>
    </submittedName>
</protein>
<name>A0A402CUA3_9BACT</name>
<accession>A0A402CUA3</accession>
<dbReference type="Proteomes" id="UP000287394">
    <property type="component" value="Chromosome"/>
</dbReference>
<keyword evidence="2" id="KW-1185">Reference proteome</keyword>
<dbReference type="InterPro" id="IPR050445">
    <property type="entry name" value="Bact_polysacc_biosynth/exp"/>
</dbReference>
<dbReference type="RefSeq" id="WP_119320951.1">
    <property type="nucleotide sequence ID" value="NZ_AP025739.1"/>
</dbReference>
<evidence type="ECO:0000313" key="1">
    <source>
        <dbReference type="EMBL" id="BDI28894.1"/>
    </source>
</evidence>
<dbReference type="PANTHER" id="PTHR32309">
    <property type="entry name" value="TYROSINE-PROTEIN KINASE"/>
    <property type="match status" value="1"/>
</dbReference>
<dbReference type="OrthoDB" id="8884120at2"/>
<dbReference type="PANTHER" id="PTHR32309:SF13">
    <property type="entry name" value="FERRIC ENTEROBACTIN TRANSPORT PROTEIN FEPE"/>
    <property type="match status" value="1"/>
</dbReference>
<dbReference type="EMBL" id="AP025739">
    <property type="protein sequence ID" value="BDI28894.1"/>
    <property type="molecule type" value="Genomic_DNA"/>
</dbReference>
<dbReference type="KEGG" id="ccot:CCAX7_009450"/>
<reference evidence="1 2" key="1">
    <citation type="journal article" date="2019" name="Int. J. Syst. Evol. Microbiol.">
        <title>Capsulimonas corticalis gen. nov., sp. nov., an aerobic capsulated bacterium, of a novel bacterial order, Capsulimonadales ord. nov., of the class Armatimonadia of the phylum Armatimonadetes.</title>
        <authorList>
            <person name="Li J."/>
            <person name="Kudo C."/>
            <person name="Tonouchi A."/>
        </authorList>
    </citation>
    <scope>NUCLEOTIDE SEQUENCE [LARGE SCALE GENOMIC DNA]</scope>
    <source>
        <strain evidence="1 2">AX-7</strain>
    </source>
</reference>